<evidence type="ECO:0008006" key="3">
    <source>
        <dbReference type="Google" id="ProtNLM"/>
    </source>
</evidence>
<evidence type="ECO:0000313" key="2">
    <source>
        <dbReference type="Proteomes" id="UP000183315"/>
    </source>
</evidence>
<evidence type="ECO:0000313" key="1">
    <source>
        <dbReference type="EMBL" id="SEJ41005.1"/>
    </source>
</evidence>
<keyword evidence="2" id="KW-1185">Reference proteome</keyword>
<accession>A0A1H6YW48</accession>
<organism evidence="1 2">
    <name type="scientific">Demequina mangrovi</name>
    <dbReference type="NCBI Taxonomy" id="1043493"/>
    <lineage>
        <taxon>Bacteria</taxon>
        <taxon>Bacillati</taxon>
        <taxon>Actinomycetota</taxon>
        <taxon>Actinomycetes</taxon>
        <taxon>Micrococcales</taxon>
        <taxon>Demequinaceae</taxon>
        <taxon>Demequina</taxon>
    </lineage>
</organism>
<reference evidence="2" key="1">
    <citation type="submission" date="2016-10" db="EMBL/GenBank/DDBJ databases">
        <authorList>
            <person name="Varghese N."/>
        </authorList>
    </citation>
    <scope>NUCLEOTIDE SEQUENCE [LARGE SCALE GENOMIC DNA]</scope>
    <source>
        <strain evidence="2">DSM 24868</strain>
    </source>
</reference>
<dbReference type="eggNOG" id="COG1215">
    <property type="taxonomic scope" value="Bacteria"/>
</dbReference>
<dbReference type="OrthoDB" id="5465469at2"/>
<protein>
    <recommendedName>
        <fullName evidence="3">Glycosyl transferase family 2</fullName>
    </recommendedName>
</protein>
<name>A0A1H6YW48_9MICO</name>
<dbReference type="EMBL" id="FNZI01000003">
    <property type="protein sequence ID" value="SEJ41005.1"/>
    <property type="molecule type" value="Genomic_DNA"/>
</dbReference>
<dbReference type="Proteomes" id="UP000183315">
    <property type="component" value="Unassembled WGS sequence"/>
</dbReference>
<dbReference type="RefSeq" id="WP_042213545.1">
    <property type="nucleotide sequence ID" value="NZ_BBLU01000004.1"/>
</dbReference>
<dbReference type="STRING" id="1043493.SAMN05421637_1757"/>
<proteinExistence type="predicted"/>
<gene>
    <name evidence="1" type="ORF">SAMN05421637_1757</name>
</gene>
<sequence length="288" mass="31121">MSAFALAARLVRAVRVRLEDLAATLAVDAHALVARRPLVAEDGYGIVTYTSHGERASKAWRAAVSIGRGAQRPSRLILWLEPRDLAAATGRRWDRLRGLGLEVREARPGLGPHTKYFGALELSVASGEPIVTADDDVIYPRRWLAALRGAQEAEPGRLVVSCFRARVMPADGGRAARYDAWPLATRATLAEDLFLTGVSGAVYPSAFAALALSRGTEFLDLCARADDVWLNRLARDGGFAIRLVDGVSVDFAAVIGTRNTGLSRRNVVGDENTAQIERTFSGMAGWPR</sequence>
<dbReference type="InterPro" id="IPR029044">
    <property type="entry name" value="Nucleotide-diphossugar_trans"/>
</dbReference>
<dbReference type="AlphaFoldDB" id="A0A1H6YW48"/>
<dbReference type="SUPFAM" id="SSF53448">
    <property type="entry name" value="Nucleotide-diphospho-sugar transferases"/>
    <property type="match status" value="1"/>
</dbReference>